<comment type="caution">
    <text evidence="2">The sequence shown here is derived from an EMBL/GenBank/DDBJ whole genome shotgun (WGS) entry which is preliminary data.</text>
</comment>
<dbReference type="PANTHER" id="PTHR31197:SF4">
    <property type="entry name" value="OS02G0150900 PROTEIN"/>
    <property type="match status" value="1"/>
</dbReference>
<dbReference type="Proteomes" id="UP001140949">
    <property type="component" value="Unassembled WGS sequence"/>
</dbReference>
<feature type="region of interest" description="Disordered" evidence="1">
    <location>
        <begin position="286"/>
        <end position="322"/>
    </location>
</feature>
<feature type="compositionally biased region" description="Gly residues" evidence="1">
    <location>
        <begin position="290"/>
        <end position="303"/>
    </location>
</feature>
<reference evidence="2" key="2">
    <citation type="submission" date="2023-04" db="EMBL/GenBank/DDBJ databases">
        <authorList>
            <person name="Bruccoleri R.E."/>
            <person name="Oakeley E.J."/>
            <person name="Faust A.-M."/>
            <person name="Dessus-Babus S."/>
            <person name="Altorfer M."/>
            <person name="Burckhardt D."/>
            <person name="Oertli M."/>
            <person name="Naumann U."/>
            <person name="Petersen F."/>
            <person name="Wong J."/>
        </authorList>
    </citation>
    <scope>NUCLEOTIDE SEQUENCE</scope>
    <source>
        <strain evidence="2">GSM-AAB239-AS_SAM_17_03QT</strain>
        <tissue evidence="2">Leaf</tissue>
    </source>
</reference>
<sequence>MALGTSHKRRIESLDMQDERHMTINWEDVICPICLDFPHNVVLLQCSSYDKGCRPFMCDTDHIHSNCLDRFKTAYGLPATSATPSSSIAIGTSGVITQGIPSNHDNCATCPLCRGVVSGWVVIDEARTHLNSKKRCCEERQCSFAGNYAELQVHAKQSHPNARPSEIDPERKLDWENFQQSSEVIDVLSMIHSEVPHGVVLGDYVIEYGDESGDEYEDFPGDEGNWWTSCILYQVFDNFRASRNRRRSRSRDSRTDQQISGYDVSNLDEGLISSLDFGVDDTDDEFIGTVSGGSSGGGSGSGSNGTPTYRSYRRRRSRFHEP</sequence>
<evidence type="ECO:0000313" key="3">
    <source>
        <dbReference type="Proteomes" id="UP001140949"/>
    </source>
</evidence>
<evidence type="ECO:0000313" key="2">
    <source>
        <dbReference type="EMBL" id="KAJ6837250.1"/>
    </source>
</evidence>
<dbReference type="PANTHER" id="PTHR31197">
    <property type="entry name" value="OS01G0612600 PROTEIN"/>
    <property type="match status" value="1"/>
</dbReference>
<evidence type="ECO:0000256" key="1">
    <source>
        <dbReference type="SAM" id="MobiDB-lite"/>
    </source>
</evidence>
<gene>
    <name evidence="2" type="ORF">M6B38_121915</name>
</gene>
<dbReference type="InterPro" id="IPR013083">
    <property type="entry name" value="Znf_RING/FYVE/PHD"/>
</dbReference>
<dbReference type="Pfam" id="PF07800">
    <property type="entry name" value="DUF1644"/>
    <property type="match status" value="1"/>
</dbReference>
<dbReference type="AlphaFoldDB" id="A0AAX6H865"/>
<organism evidence="2 3">
    <name type="scientific">Iris pallida</name>
    <name type="common">Sweet iris</name>
    <dbReference type="NCBI Taxonomy" id="29817"/>
    <lineage>
        <taxon>Eukaryota</taxon>
        <taxon>Viridiplantae</taxon>
        <taxon>Streptophyta</taxon>
        <taxon>Embryophyta</taxon>
        <taxon>Tracheophyta</taxon>
        <taxon>Spermatophyta</taxon>
        <taxon>Magnoliopsida</taxon>
        <taxon>Liliopsida</taxon>
        <taxon>Asparagales</taxon>
        <taxon>Iridaceae</taxon>
        <taxon>Iridoideae</taxon>
        <taxon>Irideae</taxon>
        <taxon>Iris</taxon>
    </lineage>
</organism>
<accession>A0AAX6H865</accession>
<dbReference type="EMBL" id="JANAVB010011399">
    <property type="protein sequence ID" value="KAJ6837250.1"/>
    <property type="molecule type" value="Genomic_DNA"/>
</dbReference>
<name>A0AAX6H865_IRIPA</name>
<keyword evidence="3" id="KW-1185">Reference proteome</keyword>
<feature type="compositionally biased region" description="Basic residues" evidence="1">
    <location>
        <begin position="311"/>
        <end position="322"/>
    </location>
</feature>
<protein>
    <submittedName>
        <fullName evidence="2">Uncharacterized protein</fullName>
    </submittedName>
</protein>
<dbReference type="InterPro" id="IPR012866">
    <property type="entry name" value="DUF1644"/>
</dbReference>
<proteinExistence type="predicted"/>
<reference evidence="2" key="1">
    <citation type="journal article" date="2023" name="GigaByte">
        <title>Genome assembly of the bearded iris, Iris pallida Lam.</title>
        <authorList>
            <person name="Bruccoleri R.E."/>
            <person name="Oakeley E.J."/>
            <person name="Faust A.M.E."/>
            <person name="Altorfer M."/>
            <person name="Dessus-Babus S."/>
            <person name="Burckhardt D."/>
            <person name="Oertli M."/>
            <person name="Naumann U."/>
            <person name="Petersen F."/>
            <person name="Wong J."/>
        </authorList>
    </citation>
    <scope>NUCLEOTIDE SEQUENCE</scope>
    <source>
        <strain evidence="2">GSM-AAB239-AS_SAM_17_03QT</strain>
    </source>
</reference>
<dbReference type="Gene3D" id="3.30.40.10">
    <property type="entry name" value="Zinc/RING finger domain, C3HC4 (zinc finger)"/>
    <property type="match status" value="1"/>
</dbReference>